<dbReference type="OrthoDB" id="531060at2759"/>
<reference evidence="2" key="1">
    <citation type="submission" date="2020-12" db="EMBL/GenBank/DDBJ databases">
        <authorList>
            <person name="Iha C."/>
        </authorList>
    </citation>
    <scope>NUCLEOTIDE SEQUENCE</scope>
</reference>
<name>A0A8S1IWE2_9CHLO</name>
<dbReference type="Gene3D" id="1.10.238.10">
    <property type="entry name" value="EF-hand"/>
    <property type="match status" value="1"/>
</dbReference>
<dbReference type="AlphaFoldDB" id="A0A8S1IWE2"/>
<feature type="transmembrane region" description="Helical" evidence="1">
    <location>
        <begin position="141"/>
        <end position="167"/>
    </location>
</feature>
<accession>A0A8S1IWE2</accession>
<dbReference type="InterPro" id="IPR011992">
    <property type="entry name" value="EF-hand-dom_pair"/>
</dbReference>
<protein>
    <submittedName>
        <fullName evidence="2">Uncharacterized protein</fullName>
    </submittedName>
</protein>
<dbReference type="Proteomes" id="UP000708148">
    <property type="component" value="Unassembled WGS sequence"/>
</dbReference>
<keyword evidence="1" id="KW-0472">Membrane</keyword>
<organism evidence="2 3">
    <name type="scientific">Ostreobium quekettii</name>
    <dbReference type="NCBI Taxonomy" id="121088"/>
    <lineage>
        <taxon>Eukaryota</taxon>
        <taxon>Viridiplantae</taxon>
        <taxon>Chlorophyta</taxon>
        <taxon>core chlorophytes</taxon>
        <taxon>Ulvophyceae</taxon>
        <taxon>TCBD clade</taxon>
        <taxon>Bryopsidales</taxon>
        <taxon>Ostreobineae</taxon>
        <taxon>Ostreobiaceae</taxon>
        <taxon>Ostreobium</taxon>
    </lineage>
</organism>
<sequence length="192" mass="21527">MEKVEDKVDEMIQSRPGFGRATRKFFEMADKDGSGRVSQREAASQVSLIFDEIQRDLDDFGITVTKPSAEEVMEFMLYADDEGDCDLDFEEFEDFYLQVVKLAALKSAQGFLHKYGWSMVVGIFAVHLAKKAVRSIPIVGFLATPFMALVPSVLTGPFVGLAARYGLDKGDLLAAKKKLFPSREQRARLERD</sequence>
<dbReference type="SUPFAM" id="SSF47473">
    <property type="entry name" value="EF-hand"/>
    <property type="match status" value="1"/>
</dbReference>
<proteinExistence type="predicted"/>
<keyword evidence="3" id="KW-1185">Reference proteome</keyword>
<evidence type="ECO:0000313" key="2">
    <source>
        <dbReference type="EMBL" id="CAD7697994.1"/>
    </source>
</evidence>
<keyword evidence="1" id="KW-0812">Transmembrane</keyword>
<comment type="caution">
    <text evidence="2">The sequence shown here is derived from an EMBL/GenBank/DDBJ whole genome shotgun (WGS) entry which is preliminary data.</text>
</comment>
<gene>
    <name evidence="2" type="ORF">OSTQU699_LOCUS3354</name>
</gene>
<evidence type="ECO:0000313" key="3">
    <source>
        <dbReference type="Proteomes" id="UP000708148"/>
    </source>
</evidence>
<evidence type="ECO:0000256" key="1">
    <source>
        <dbReference type="SAM" id="Phobius"/>
    </source>
</evidence>
<dbReference type="EMBL" id="CAJHUC010000740">
    <property type="protein sequence ID" value="CAD7697994.1"/>
    <property type="molecule type" value="Genomic_DNA"/>
</dbReference>
<keyword evidence="1" id="KW-1133">Transmembrane helix</keyword>